<sequence length="104" mass="11987">MATTNRRISVLILILLIFLSTLFQFSSTQHLKPTSISFSSSSNRNLLAVQRKRNQIPSCNEMLSRSQCSQNPKCRWCRSEALNDMCFSKTEAWRLPHQVFTCDS</sequence>
<proteinExistence type="predicted"/>
<keyword evidence="2" id="KW-1185">Reference proteome</keyword>
<evidence type="ECO:0000313" key="1">
    <source>
        <dbReference type="EMBL" id="KAJ0018930.1"/>
    </source>
</evidence>
<name>A0ACC0XN52_9ROSI</name>
<dbReference type="Proteomes" id="UP001163603">
    <property type="component" value="Chromosome 12"/>
</dbReference>
<protein>
    <submittedName>
        <fullName evidence="1">Uncharacterized protein</fullName>
    </submittedName>
</protein>
<reference evidence="2" key="1">
    <citation type="journal article" date="2023" name="G3 (Bethesda)">
        <title>Genome assembly and association tests identify interacting loci associated with vigor, precocity, and sex in interspecific pistachio rootstocks.</title>
        <authorList>
            <person name="Palmer W."/>
            <person name="Jacygrad E."/>
            <person name="Sagayaradj S."/>
            <person name="Cavanaugh K."/>
            <person name="Han R."/>
            <person name="Bertier L."/>
            <person name="Beede B."/>
            <person name="Kafkas S."/>
            <person name="Golino D."/>
            <person name="Preece J."/>
            <person name="Michelmore R."/>
        </authorList>
    </citation>
    <scope>NUCLEOTIDE SEQUENCE [LARGE SCALE GENOMIC DNA]</scope>
</reference>
<organism evidence="1 2">
    <name type="scientific">Pistacia integerrima</name>
    <dbReference type="NCBI Taxonomy" id="434235"/>
    <lineage>
        <taxon>Eukaryota</taxon>
        <taxon>Viridiplantae</taxon>
        <taxon>Streptophyta</taxon>
        <taxon>Embryophyta</taxon>
        <taxon>Tracheophyta</taxon>
        <taxon>Spermatophyta</taxon>
        <taxon>Magnoliopsida</taxon>
        <taxon>eudicotyledons</taxon>
        <taxon>Gunneridae</taxon>
        <taxon>Pentapetalae</taxon>
        <taxon>rosids</taxon>
        <taxon>malvids</taxon>
        <taxon>Sapindales</taxon>
        <taxon>Anacardiaceae</taxon>
        <taxon>Pistacia</taxon>
    </lineage>
</organism>
<dbReference type="EMBL" id="CM047747">
    <property type="protein sequence ID" value="KAJ0018930.1"/>
    <property type="molecule type" value="Genomic_DNA"/>
</dbReference>
<accession>A0ACC0XN52</accession>
<gene>
    <name evidence="1" type="ORF">Pint_10323</name>
</gene>
<comment type="caution">
    <text evidence="1">The sequence shown here is derived from an EMBL/GenBank/DDBJ whole genome shotgun (WGS) entry which is preliminary data.</text>
</comment>
<evidence type="ECO:0000313" key="2">
    <source>
        <dbReference type="Proteomes" id="UP001163603"/>
    </source>
</evidence>